<dbReference type="InterPro" id="IPR028333">
    <property type="entry name" value="Ribosomal_uS17_arc/euk"/>
</dbReference>
<dbReference type="PRINTS" id="PR00973">
    <property type="entry name" value="RIBOSOMALS17"/>
</dbReference>
<gene>
    <name evidence="8" type="primary">RP-S17</name>
    <name evidence="6" type="synonym">rps17</name>
    <name evidence="8" type="synonym">rpsQ</name>
</gene>
<organism evidence="8">
    <name type="scientific">uncultured marine group II/III euryarchaeote AD1000_108_D01</name>
    <dbReference type="NCBI Taxonomy" id="1457716"/>
    <lineage>
        <taxon>Archaea</taxon>
        <taxon>Methanobacteriati</taxon>
        <taxon>Methanobacteriota</taxon>
        <taxon>environmental samples</taxon>
    </lineage>
</organism>
<comment type="function">
    <text evidence="6">One of the primary rRNA binding proteins, it binds specifically to the 5'-end of 16S ribosomal RNA.</text>
</comment>
<dbReference type="AlphaFoldDB" id="A0A075FIP6"/>
<evidence type="ECO:0000256" key="4">
    <source>
        <dbReference type="ARBA" id="ARBA00022980"/>
    </source>
</evidence>
<name>A0A075FIP6_9EURY</name>
<dbReference type="GO" id="GO:0022627">
    <property type="term" value="C:cytosolic small ribosomal subunit"/>
    <property type="evidence" value="ECO:0007669"/>
    <property type="project" value="UniProtKB-UniRule"/>
</dbReference>
<evidence type="ECO:0000256" key="2">
    <source>
        <dbReference type="ARBA" id="ARBA00022730"/>
    </source>
</evidence>
<evidence type="ECO:0000256" key="5">
    <source>
        <dbReference type="ARBA" id="ARBA00023274"/>
    </source>
</evidence>
<accession>A0A075FIP6</accession>
<dbReference type="SUPFAM" id="SSF50249">
    <property type="entry name" value="Nucleic acid-binding proteins"/>
    <property type="match status" value="1"/>
</dbReference>
<comment type="similarity">
    <text evidence="1 6 7">Belongs to the universal ribosomal protein uS17 family.</text>
</comment>
<dbReference type="HAMAP" id="MF_01345_A">
    <property type="entry name" value="Ribosomal_uS17_A"/>
    <property type="match status" value="1"/>
</dbReference>
<evidence type="ECO:0000256" key="3">
    <source>
        <dbReference type="ARBA" id="ARBA00022884"/>
    </source>
</evidence>
<dbReference type="InterPro" id="IPR012340">
    <property type="entry name" value="NA-bd_OB-fold"/>
</dbReference>
<dbReference type="GO" id="GO:0019843">
    <property type="term" value="F:rRNA binding"/>
    <property type="evidence" value="ECO:0007669"/>
    <property type="project" value="UniProtKB-UniRule"/>
</dbReference>
<dbReference type="PANTHER" id="PTHR10744">
    <property type="entry name" value="40S RIBOSOMAL PROTEIN S11 FAMILY MEMBER"/>
    <property type="match status" value="1"/>
</dbReference>
<dbReference type="InterPro" id="IPR019978">
    <property type="entry name" value="Ribosomal_uS17_archaeal"/>
</dbReference>
<dbReference type="InterPro" id="IPR000266">
    <property type="entry name" value="Ribosomal_uS17"/>
</dbReference>
<dbReference type="Pfam" id="PF00366">
    <property type="entry name" value="Ribosomal_S17"/>
    <property type="match status" value="1"/>
</dbReference>
<dbReference type="EMBL" id="KF900330">
    <property type="protein sequence ID" value="AIE91179.1"/>
    <property type="molecule type" value="Genomic_DNA"/>
</dbReference>
<sequence>MRDIGVDVRSPEGEWDGSDNCPFYGSLRVRGQIIEGTVSSHGMTDSIVVERETTRYMQKYERYEKRTRRYAAHLPSCIGGVSQGDTVRIMECRPLSKTVKFCVIEKEAKQ</sequence>
<dbReference type="PANTHER" id="PTHR10744:SF9">
    <property type="entry name" value="40S RIBOSOMAL PROTEIN S11-RELATED"/>
    <property type="match status" value="1"/>
</dbReference>
<dbReference type="NCBIfam" id="TIGR03630">
    <property type="entry name" value="uS17_arch"/>
    <property type="match status" value="1"/>
</dbReference>
<dbReference type="GO" id="GO:0006412">
    <property type="term" value="P:translation"/>
    <property type="evidence" value="ECO:0007669"/>
    <property type="project" value="UniProtKB-UniRule"/>
</dbReference>
<dbReference type="InterPro" id="IPR019979">
    <property type="entry name" value="Ribosomal_uS17_CS"/>
</dbReference>
<keyword evidence="2 6" id="KW-0699">rRNA-binding</keyword>
<keyword evidence="5 6" id="KW-0687">Ribonucleoprotein</keyword>
<protein>
    <recommendedName>
        <fullName evidence="6">Small ribosomal subunit protein uS17</fullName>
    </recommendedName>
</protein>
<evidence type="ECO:0000256" key="1">
    <source>
        <dbReference type="ARBA" id="ARBA00010254"/>
    </source>
</evidence>
<comment type="subunit">
    <text evidence="6">Part of the 30S ribosomal subunit.</text>
</comment>
<keyword evidence="3 6" id="KW-0694">RNA-binding</keyword>
<dbReference type="Gene3D" id="2.40.50.1000">
    <property type="match status" value="1"/>
</dbReference>
<dbReference type="CDD" id="cd00364">
    <property type="entry name" value="Ribosomal_uS17"/>
    <property type="match status" value="1"/>
</dbReference>
<dbReference type="PROSITE" id="PS00056">
    <property type="entry name" value="RIBOSOMAL_S17"/>
    <property type="match status" value="1"/>
</dbReference>
<evidence type="ECO:0000256" key="7">
    <source>
        <dbReference type="RuleBase" id="RU003872"/>
    </source>
</evidence>
<evidence type="ECO:0000313" key="8">
    <source>
        <dbReference type="EMBL" id="AIE91179.1"/>
    </source>
</evidence>
<reference evidence="8" key="1">
    <citation type="journal article" date="2014" name="Genome Biol. Evol.">
        <title>Pangenome evidence for extensive interdomain horizontal transfer affecting lineage core and shell genes in uncultured planktonic thaumarchaeota and euryarchaeota.</title>
        <authorList>
            <person name="Deschamps P."/>
            <person name="Zivanovic Y."/>
            <person name="Moreira D."/>
            <person name="Rodriguez-Valera F."/>
            <person name="Lopez-Garcia P."/>
        </authorList>
    </citation>
    <scope>NUCLEOTIDE SEQUENCE</scope>
</reference>
<evidence type="ECO:0000256" key="6">
    <source>
        <dbReference type="HAMAP-Rule" id="MF_01345"/>
    </source>
</evidence>
<dbReference type="NCBIfam" id="NF006345">
    <property type="entry name" value="PRK08572.1"/>
    <property type="match status" value="1"/>
</dbReference>
<keyword evidence="4 6" id="KW-0689">Ribosomal protein</keyword>
<proteinExistence type="inferred from homology"/>
<dbReference type="GO" id="GO:0003735">
    <property type="term" value="F:structural constituent of ribosome"/>
    <property type="evidence" value="ECO:0007669"/>
    <property type="project" value="UniProtKB-UniRule"/>
</dbReference>